<dbReference type="PANTHER" id="PTHR19303:SF74">
    <property type="entry name" value="POGO TRANSPOSABLE ELEMENT WITH KRAB DOMAIN"/>
    <property type="match status" value="1"/>
</dbReference>
<dbReference type="InterPro" id="IPR009057">
    <property type="entry name" value="Homeodomain-like_sf"/>
</dbReference>
<name>A0ABY7FNJ6_MYAAR</name>
<evidence type="ECO:0000313" key="5">
    <source>
        <dbReference type="Proteomes" id="UP001164746"/>
    </source>
</evidence>
<evidence type="ECO:0000313" key="4">
    <source>
        <dbReference type="EMBL" id="WAR23793.1"/>
    </source>
</evidence>
<evidence type="ECO:0000256" key="1">
    <source>
        <dbReference type="SAM" id="MobiDB-lite"/>
    </source>
</evidence>
<dbReference type="SUPFAM" id="SSF46689">
    <property type="entry name" value="Homeodomain-like"/>
    <property type="match status" value="1"/>
</dbReference>
<feature type="region of interest" description="Disordered" evidence="1">
    <location>
        <begin position="359"/>
        <end position="428"/>
    </location>
</feature>
<keyword evidence="5" id="KW-1185">Reference proteome</keyword>
<dbReference type="Gene3D" id="1.10.10.60">
    <property type="entry name" value="Homeodomain-like"/>
    <property type="match status" value="1"/>
</dbReference>
<sequence>MEKYTHEALTTAVSAVKRNQHRLRKAADEFGVPVTTIHNHVKAEDVASCGRRHELLERVLVGYLNHPTRINSLKGPSNKWMRCFMKRHPELSERMSTPEVMDTFFFFRGEIIAKYALQTKPEQIFNCDDTGWTGRDKSAVRVIGEREGHVFRKKMSGSGHITAQVCMSASGKVAFHTGRSIEGVPTSWMFKSSKSCHINADMLYQWLIKVFIPNCGKDRPVLLVLGYHDNHITIPTTKAAIENGVVLVGFPGHTTHILQPLDLKVITKQRLNIIALQLVIYQILGPLKSRVAKIVTNVGYVRDGVTVGNHEFSAIFRHAIDQTSPASPQKAFEVTSLFPGNRIAIDTSQLITSMFSAAETSDEEGATAGGKRAGIERRKKDAEEKRRVKAQEAEEERQRKEKTKAAREKKRENEEVENEARKRARMEK</sequence>
<dbReference type="InterPro" id="IPR004875">
    <property type="entry name" value="DDE_SF_endonuclease_dom"/>
</dbReference>
<dbReference type="EMBL" id="CP111024">
    <property type="protein sequence ID" value="WAR23793.1"/>
    <property type="molecule type" value="Genomic_DNA"/>
</dbReference>
<dbReference type="InterPro" id="IPR007889">
    <property type="entry name" value="HTH_Psq"/>
</dbReference>
<protein>
    <recommendedName>
        <fullName evidence="6">DDE-1 domain-containing protein</fullName>
    </recommendedName>
</protein>
<dbReference type="InterPro" id="IPR050863">
    <property type="entry name" value="CenT-Element_Derived"/>
</dbReference>
<gene>
    <name evidence="4" type="ORF">MAR_037462</name>
</gene>
<evidence type="ECO:0000259" key="2">
    <source>
        <dbReference type="Pfam" id="PF03184"/>
    </source>
</evidence>
<organism evidence="4 5">
    <name type="scientific">Mya arenaria</name>
    <name type="common">Soft-shell clam</name>
    <dbReference type="NCBI Taxonomy" id="6604"/>
    <lineage>
        <taxon>Eukaryota</taxon>
        <taxon>Metazoa</taxon>
        <taxon>Spiralia</taxon>
        <taxon>Lophotrochozoa</taxon>
        <taxon>Mollusca</taxon>
        <taxon>Bivalvia</taxon>
        <taxon>Autobranchia</taxon>
        <taxon>Heteroconchia</taxon>
        <taxon>Euheterodonta</taxon>
        <taxon>Imparidentia</taxon>
        <taxon>Neoheterodontei</taxon>
        <taxon>Myida</taxon>
        <taxon>Myoidea</taxon>
        <taxon>Myidae</taxon>
        <taxon>Mya</taxon>
    </lineage>
</organism>
<reference evidence="4" key="1">
    <citation type="submission" date="2022-11" db="EMBL/GenBank/DDBJ databases">
        <title>Centuries of genome instability and evolution in soft-shell clam transmissible cancer (bioRxiv).</title>
        <authorList>
            <person name="Hart S.F.M."/>
            <person name="Yonemitsu M.A."/>
            <person name="Giersch R.M."/>
            <person name="Beal B.F."/>
            <person name="Arriagada G."/>
            <person name="Davis B.W."/>
            <person name="Ostrander E.A."/>
            <person name="Goff S.P."/>
            <person name="Metzger M.J."/>
        </authorList>
    </citation>
    <scope>NUCLEOTIDE SEQUENCE</scope>
    <source>
        <strain evidence="4">MELC-2E11</strain>
        <tissue evidence="4">Siphon/mantle</tissue>
    </source>
</reference>
<dbReference type="PANTHER" id="PTHR19303">
    <property type="entry name" value="TRANSPOSON"/>
    <property type="match status" value="1"/>
</dbReference>
<feature type="domain" description="DDE-1" evidence="2">
    <location>
        <begin position="182"/>
        <end position="267"/>
    </location>
</feature>
<dbReference type="Pfam" id="PF03184">
    <property type="entry name" value="DDE_1"/>
    <property type="match status" value="1"/>
</dbReference>
<dbReference type="Proteomes" id="UP001164746">
    <property type="component" value="Chromosome 13"/>
</dbReference>
<evidence type="ECO:0008006" key="6">
    <source>
        <dbReference type="Google" id="ProtNLM"/>
    </source>
</evidence>
<feature type="domain" description="HTH psq-type" evidence="3">
    <location>
        <begin position="5"/>
        <end position="42"/>
    </location>
</feature>
<proteinExistence type="predicted"/>
<evidence type="ECO:0000259" key="3">
    <source>
        <dbReference type="Pfam" id="PF05225"/>
    </source>
</evidence>
<dbReference type="Pfam" id="PF05225">
    <property type="entry name" value="HTH_psq"/>
    <property type="match status" value="1"/>
</dbReference>
<feature type="compositionally biased region" description="Basic and acidic residues" evidence="1">
    <location>
        <begin position="373"/>
        <end position="428"/>
    </location>
</feature>
<accession>A0ABY7FNJ6</accession>